<dbReference type="EMBL" id="CZPT02001863">
    <property type="protein sequence ID" value="SCU72437.1"/>
    <property type="molecule type" value="Genomic_DNA"/>
</dbReference>
<evidence type="ECO:0000313" key="2">
    <source>
        <dbReference type="Proteomes" id="UP000195570"/>
    </source>
</evidence>
<proteinExistence type="predicted"/>
<keyword evidence="2" id="KW-1185">Reference proteome</keyword>
<dbReference type="SMR" id="A0A1G4IIT6"/>
<evidence type="ECO:0000313" key="1">
    <source>
        <dbReference type="EMBL" id="SCU72437.1"/>
    </source>
</evidence>
<dbReference type="RefSeq" id="XP_067082934.1">
    <property type="nucleotide sequence ID" value="XM_067226833.1"/>
</dbReference>
<sequence>MCDPLVERFISDIIRDPQAWKRAVTSPDNRCCLLPTSNVIRSLAGPLFRRGCVDNVSSLRFLTTLRRDTLSGGNVQRVSMKRKDLRGPWDHRTRVSEEDQPNILIQLLVRQLERNGFGTSYRKAVYSLLGKQVKEMSKKKRQHDAAATAKTMKLNARRIEHLLMEEYNERKKTCDREGRRRQALVRGFFNKASVVVENEEFIGRRTIFQDALDECFAIKTLMEGETQKLTGIPPEHQRNYFAIQQKEKHERECLLARFETQRRAIYLQLQHDIKNSIKSEIRRIMRREKHIEELYKKHGCGK</sequence>
<comment type="caution">
    <text evidence="1">The sequence shown here is derived from an EMBL/GenBank/DDBJ whole genome shotgun (WGS) entry which is preliminary data.</text>
</comment>
<accession>A0A1G4IIT6</accession>
<dbReference type="GeneID" id="92377954"/>
<dbReference type="AlphaFoldDB" id="A0A1G4IIT6"/>
<dbReference type="VEuPathDB" id="TriTrypDB:TEOVI_000401400"/>
<name>A0A1G4IIT6_TRYEQ</name>
<gene>
    <name evidence="1" type="ORF">TEOVI_000401400</name>
</gene>
<protein>
    <submittedName>
        <fullName evidence="1">Uncharacterized protein</fullName>
    </submittedName>
</protein>
<dbReference type="Proteomes" id="UP000195570">
    <property type="component" value="Unassembled WGS sequence"/>
</dbReference>
<reference evidence="1" key="1">
    <citation type="submission" date="2016-09" db="EMBL/GenBank/DDBJ databases">
        <authorList>
            <person name="Hebert L."/>
            <person name="Moumen B."/>
        </authorList>
    </citation>
    <scope>NUCLEOTIDE SEQUENCE [LARGE SCALE GENOMIC DNA]</scope>
    <source>
        <strain evidence="1">OVI</strain>
    </source>
</reference>
<organism evidence="1 2">
    <name type="scientific">Trypanosoma equiperdum</name>
    <dbReference type="NCBI Taxonomy" id="5694"/>
    <lineage>
        <taxon>Eukaryota</taxon>
        <taxon>Discoba</taxon>
        <taxon>Euglenozoa</taxon>
        <taxon>Kinetoplastea</taxon>
        <taxon>Metakinetoplastina</taxon>
        <taxon>Trypanosomatida</taxon>
        <taxon>Trypanosomatidae</taxon>
        <taxon>Trypanosoma</taxon>
    </lineage>
</organism>